<name>A0A8H7AMW6_9EURO</name>
<dbReference type="Proteomes" id="UP000606974">
    <property type="component" value="Unassembled WGS sequence"/>
</dbReference>
<sequence>MRNGSTFSNGRLLSRSGQQPERSWIKWHLQVATGFEKPWNCAFSHNLSRTGSQQMTKTQASIQWSCQSMLSFP</sequence>
<proteinExistence type="predicted"/>
<evidence type="ECO:0000313" key="2">
    <source>
        <dbReference type="EMBL" id="KAF7512013.1"/>
    </source>
</evidence>
<dbReference type="EMBL" id="JAACFV010000015">
    <property type="protein sequence ID" value="KAF7512013.1"/>
    <property type="molecule type" value="Genomic_DNA"/>
</dbReference>
<dbReference type="AlphaFoldDB" id="A0A8H7AMW6"/>
<gene>
    <name evidence="2" type="ORF">GJ744_002726</name>
</gene>
<reference evidence="2" key="1">
    <citation type="submission" date="2020-02" db="EMBL/GenBank/DDBJ databases">
        <authorList>
            <person name="Palmer J.M."/>
        </authorList>
    </citation>
    <scope>NUCLEOTIDE SEQUENCE</scope>
    <source>
        <strain evidence="2">EPUS1.4</strain>
        <tissue evidence="2">Thallus</tissue>
    </source>
</reference>
<feature type="region of interest" description="Disordered" evidence="1">
    <location>
        <begin position="1"/>
        <end position="21"/>
    </location>
</feature>
<protein>
    <submittedName>
        <fullName evidence="2">Uncharacterized protein</fullName>
    </submittedName>
</protein>
<organism evidence="2 3">
    <name type="scientific">Endocarpon pusillum</name>
    <dbReference type="NCBI Taxonomy" id="364733"/>
    <lineage>
        <taxon>Eukaryota</taxon>
        <taxon>Fungi</taxon>
        <taxon>Dikarya</taxon>
        <taxon>Ascomycota</taxon>
        <taxon>Pezizomycotina</taxon>
        <taxon>Eurotiomycetes</taxon>
        <taxon>Chaetothyriomycetidae</taxon>
        <taxon>Verrucariales</taxon>
        <taxon>Verrucariaceae</taxon>
        <taxon>Endocarpon</taxon>
    </lineage>
</organism>
<comment type="caution">
    <text evidence="2">The sequence shown here is derived from an EMBL/GenBank/DDBJ whole genome shotgun (WGS) entry which is preliminary data.</text>
</comment>
<accession>A0A8H7AMW6</accession>
<evidence type="ECO:0000313" key="3">
    <source>
        <dbReference type="Proteomes" id="UP000606974"/>
    </source>
</evidence>
<evidence type="ECO:0000256" key="1">
    <source>
        <dbReference type="SAM" id="MobiDB-lite"/>
    </source>
</evidence>
<keyword evidence="3" id="KW-1185">Reference proteome</keyword>